<organism evidence="2 3">
    <name type="scientific">Pyrrhoderma noxium</name>
    <dbReference type="NCBI Taxonomy" id="2282107"/>
    <lineage>
        <taxon>Eukaryota</taxon>
        <taxon>Fungi</taxon>
        <taxon>Dikarya</taxon>
        <taxon>Basidiomycota</taxon>
        <taxon>Agaricomycotina</taxon>
        <taxon>Agaricomycetes</taxon>
        <taxon>Hymenochaetales</taxon>
        <taxon>Hymenochaetaceae</taxon>
        <taxon>Pyrrhoderma</taxon>
    </lineage>
</organism>
<proteinExistence type="predicted"/>
<feature type="compositionally biased region" description="Low complexity" evidence="1">
    <location>
        <begin position="209"/>
        <end position="233"/>
    </location>
</feature>
<name>A0A286UDK4_9AGAM</name>
<accession>A0A286UDK4</accession>
<evidence type="ECO:0000256" key="1">
    <source>
        <dbReference type="SAM" id="MobiDB-lite"/>
    </source>
</evidence>
<feature type="compositionally biased region" description="Low complexity" evidence="1">
    <location>
        <begin position="44"/>
        <end position="57"/>
    </location>
</feature>
<reference evidence="2 3" key="1">
    <citation type="journal article" date="2017" name="Mol. Ecol.">
        <title>Comparative and population genomic landscape of Phellinus noxius: A hypervariable fungus causing root rot in trees.</title>
        <authorList>
            <person name="Chung C.L."/>
            <person name="Lee T.J."/>
            <person name="Akiba M."/>
            <person name="Lee H.H."/>
            <person name="Kuo T.H."/>
            <person name="Liu D."/>
            <person name="Ke H.M."/>
            <person name="Yokoi T."/>
            <person name="Roa M.B."/>
            <person name="Lu M.J."/>
            <person name="Chang Y.Y."/>
            <person name="Ann P.J."/>
            <person name="Tsai J.N."/>
            <person name="Chen C.Y."/>
            <person name="Tzean S.S."/>
            <person name="Ota Y."/>
            <person name="Hattori T."/>
            <person name="Sahashi N."/>
            <person name="Liou R.F."/>
            <person name="Kikuchi T."/>
            <person name="Tsai I.J."/>
        </authorList>
    </citation>
    <scope>NUCLEOTIDE SEQUENCE [LARGE SCALE GENOMIC DNA]</scope>
    <source>
        <strain evidence="2 3">FFPRI411160</strain>
    </source>
</reference>
<comment type="caution">
    <text evidence="2">The sequence shown here is derived from an EMBL/GenBank/DDBJ whole genome shotgun (WGS) entry which is preliminary data.</text>
</comment>
<feature type="region of interest" description="Disordered" evidence="1">
    <location>
        <begin position="132"/>
        <end position="172"/>
    </location>
</feature>
<feature type="region of interest" description="Disordered" evidence="1">
    <location>
        <begin position="79"/>
        <end position="118"/>
    </location>
</feature>
<protein>
    <submittedName>
        <fullName evidence="2">Uncharacterized protein</fullName>
    </submittedName>
</protein>
<feature type="region of interest" description="Disordered" evidence="1">
    <location>
        <begin position="209"/>
        <end position="306"/>
    </location>
</feature>
<sequence>MSTTYLPPTQNILDSSSRLRLLRSSRKIEHVFGSTPILMDPRNSTDSQASDISSSSTWKPRRLRRQASIFQTPLHLDANTSSSSLASSSSKNSVTSLPSLREAKGFSDTRRGKNHAPTPLVLQLNAEPITIGETFPGESSLSSTNPSSANSHRRSRSASATSMTTPVPTPLTPSFRFRAAAVPAHRRKKLQKLARTLGENVPPSLVFPSHSYSESSAPSSPTVPISTSTSSSAVREDSIQGQAPKTNKRASLRRSASVNPSVQTARKPGGNSLKGTSQWQPPFEWTMGPTSIKKDKPSEEEEDSGTLAWGADNYDAVMARLRSLRN</sequence>
<feature type="compositionally biased region" description="Low complexity" evidence="1">
    <location>
        <begin position="81"/>
        <end position="100"/>
    </location>
</feature>
<dbReference type="AlphaFoldDB" id="A0A286UDK4"/>
<keyword evidence="3" id="KW-1185">Reference proteome</keyword>
<gene>
    <name evidence="2" type="ORF">PNOK_0613300</name>
</gene>
<dbReference type="Proteomes" id="UP000217199">
    <property type="component" value="Unassembled WGS sequence"/>
</dbReference>
<feature type="compositionally biased region" description="Polar residues" evidence="1">
    <location>
        <begin position="254"/>
        <end position="264"/>
    </location>
</feature>
<dbReference type="OrthoDB" id="3215907at2759"/>
<feature type="compositionally biased region" description="Low complexity" evidence="1">
    <location>
        <begin position="139"/>
        <end position="150"/>
    </location>
</feature>
<evidence type="ECO:0000313" key="3">
    <source>
        <dbReference type="Proteomes" id="UP000217199"/>
    </source>
</evidence>
<dbReference type="InParanoid" id="A0A286UDK4"/>
<feature type="compositionally biased region" description="Basic and acidic residues" evidence="1">
    <location>
        <begin position="101"/>
        <end position="111"/>
    </location>
</feature>
<dbReference type="EMBL" id="NBII01000006">
    <property type="protein sequence ID" value="PAV17647.1"/>
    <property type="molecule type" value="Genomic_DNA"/>
</dbReference>
<evidence type="ECO:0000313" key="2">
    <source>
        <dbReference type="EMBL" id="PAV17647.1"/>
    </source>
</evidence>
<feature type="region of interest" description="Disordered" evidence="1">
    <location>
        <begin position="36"/>
        <end position="60"/>
    </location>
</feature>